<evidence type="ECO:0008006" key="4">
    <source>
        <dbReference type="Google" id="ProtNLM"/>
    </source>
</evidence>
<dbReference type="RefSeq" id="WP_080149524.1">
    <property type="nucleotide sequence ID" value="NZ_FWEU01000002.1"/>
</dbReference>
<organism evidence="2 3">
    <name type="scientific">Stenotrophomonas indicatrix</name>
    <dbReference type="NCBI Taxonomy" id="2045451"/>
    <lineage>
        <taxon>Bacteria</taxon>
        <taxon>Pseudomonadati</taxon>
        <taxon>Pseudomonadota</taxon>
        <taxon>Gammaproteobacteria</taxon>
        <taxon>Lysobacterales</taxon>
        <taxon>Lysobacteraceae</taxon>
        <taxon>Stenotrophomonas</taxon>
    </lineage>
</organism>
<feature type="compositionally biased region" description="Polar residues" evidence="1">
    <location>
        <begin position="1"/>
        <end position="25"/>
    </location>
</feature>
<accession>A0A1W1GX44</accession>
<dbReference type="AlphaFoldDB" id="A0A1W1GX44"/>
<reference evidence="3" key="1">
    <citation type="submission" date="2016-10" db="EMBL/GenBank/DDBJ databases">
        <authorList>
            <person name="Varghese N."/>
        </authorList>
    </citation>
    <scope>NUCLEOTIDE SEQUENCE [LARGE SCALE GENOMIC DNA]</scope>
    <source>
        <strain evidence="3">92MFCol6.1</strain>
    </source>
</reference>
<evidence type="ECO:0000256" key="1">
    <source>
        <dbReference type="SAM" id="MobiDB-lite"/>
    </source>
</evidence>
<sequence>MGTTGTPRGVRNNNPGNIDRTSTPWQGEDRSAAAVTREGRFCVFLTPQAGFRALAKTLLTYQRKHGLRTVKEIISRWAPPVENNTTAYVQQVATAVGVSPSEIIRLDNPVTLGRLASAIAKHENGGMYWNADVIAAGVAEALR</sequence>
<gene>
    <name evidence="2" type="ORF">SAMN04488690_1634</name>
</gene>
<protein>
    <recommendedName>
        <fullName evidence="4">Structural protein P5</fullName>
    </recommendedName>
</protein>
<feature type="region of interest" description="Disordered" evidence="1">
    <location>
        <begin position="1"/>
        <end position="31"/>
    </location>
</feature>
<name>A0A1W1GX44_9GAMM</name>
<evidence type="ECO:0000313" key="3">
    <source>
        <dbReference type="Proteomes" id="UP000191133"/>
    </source>
</evidence>
<evidence type="ECO:0000313" key="2">
    <source>
        <dbReference type="EMBL" id="SLM23927.1"/>
    </source>
</evidence>
<proteinExistence type="predicted"/>
<dbReference type="Proteomes" id="UP000191133">
    <property type="component" value="Unassembled WGS sequence"/>
</dbReference>
<dbReference type="EMBL" id="FWEU01000002">
    <property type="protein sequence ID" value="SLM23927.1"/>
    <property type="molecule type" value="Genomic_DNA"/>
</dbReference>